<evidence type="ECO:0000313" key="3">
    <source>
        <dbReference type="Proteomes" id="UP000245207"/>
    </source>
</evidence>
<evidence type="ECO:0000259" key="1">
    <source>
        <dbReference type="Pfam" id="PF04937"/>
    </source>
</evidence>
<dbReference type="OrthoDB" id="2442898at2759"/>
<sequence>MEVRFLTMLVYLSPHGSAVFDNARLLVTAWKEGTTFLSSVECSLKSHIGEFIFDFVDKGIEDVGPQNVVQVVIDNATNNMVVAQLLGHAPWIFTNTSSFL</sequence>
<organism evidence="2 3">
    <name type="scientific">Artemisia annua</name>
    <name type="common">Sweet wormwood</name>
    <dbReference type="NCBI Taxonomy" id="35608"/>
    <lineage>
        <taxon>Eukaryota</taxon>
        <taxon>Viridiplantae</taxon>
        <taxon>Streptophyta</taxon>
        <taxon>Embryophyta</taxon>
        <taxon>Tracheophyta</taxon>
        <taxon>Spermatophyta</taxon>
        <taxon>Magnoliopsida</taxon>
        <taxon>eudicotyledons</taxon>
        <taxon>Gunneridae</taxon>
        <taxon>Pentapetalae</taxon>
        <taxon>asterids</taxon>
        <taxon>campanulids</taxon>
        <taxon>Asterales</taxon>
        <taxon>Asteraceae</taxon>
        <taxon>Asteroideae</taxon>
        <taxon>Anthemideae</taxon>
        <taxon>Artemisiinae</taxon>
        <taxon>Artemisia</taxon>
    </lineage>
</organism>
<comment type="caution">
    <text evidence="2">The sequence shown here is derived from an EMBL/GenBank/DDBJ whole genome shotgun (WGS) entry which is preliminary data.</text>
</comment>
<keyword evidence="3" id="KW-1185">Reference proteome</keyword>
<dbReference type="InterPro" id="IPR007021">
    <property type="entry name" value="DUF659"/>
</dbReference>
<name>A0A2U1NAX8_ARTAN</name>
<gene>
    <name evidence="2" type="ORF">CTI12_AA133230</name>
</gene>
<reference evidence="2 3" key="1">
    <citation type="journal article" date="2018" name="Mol. Plant">
        <title>The genome of Artemisia annua provides insight into the evolution of Asteraceae family and artemisinin biosynthesis.</title>
        <authorList>
            <person name="Shen Q."/>
            <person name="Zhang L."/>
            <person name="Liao Z."/>
            <person name="Wang S."/>
            <person name="Yan T."/>
            <person name="Shi P."/>
            <person name="Liu M."/>
            <person name="Fu X."/>
            <person name="Pan Q."/>
            <person name="Wang Y."/>
            <person name="Lv Z."/>
            <person name="Lu X."/>
            <person name="Zhang F."/>
            <person name="Jiang W."/>
            <person name="Ma Y."/>
            <person name="Chen M."/>
            <person name="Hao X."/>
            <person name="Li L."/>
            <person name="Tang Y."/>
            <person name="Lv G."/>
            <person name="Zhou Y."/>
            <person name="Sun X."/>
            <person name="Brodelius P.E."/>
            <person name="Rose J.K.C."/>
            <person name="Tang K."/>
        </authorList>
    </citation>
    <scope>NUCLEOTIDE SEQUENCE [LARGE SCALE GENOMIC DNA]</scope>
    <source>
        <strain evidence="3">cv. Huhao1</strain>
        <tissue evidence="2">Leaf</tissue>
    </source>
</reference>
<evidence type="ECO:0000313" key="2">
    <source>
        <dbReference type="EMBL" id="PWA70649.1"/>
    </source>
</evidence>
<dbReference type="STRING" id="35608.A0A2U1NAX8"/>
<accession>A0A2U1NAX8</accession>
<dbReference type="Pfam" id="PF04937">
    <property type="entry name" value="DUF659"/>
    <property type="match status" value="1"/>
</dbReference>
<protein>
    <recommendedName>
        <fullName evidence="1">DUF659 domain-containing protein</fullName>
    </recommendedName>
</protein>
<proteinExistence type="predicted"/>
<dbReference type="Proteomes" id="UP000245207">
    <property type="component" value="Unassembled WGS sequence"/>
</dbReference>
<dbReference type="EMBL" id="PKPP01003207">
    <property type="protein sequence ID" value="PWA70649.1"/>
    <property type="molecule type" value="Genomic_DNA"/>
</dbReference>
<dbReference type="AlphaFoldDB" id="A0A2U1NAX8"/>
<feature type="domain" description="DUF659" evidence="1">
    <location>
        <begin position="30"/>
        <end position="93"/>
    </location>
</feature>